<evidence type="ECO:0000313" key="1">
    <source>
        <dbReference type="EMBL" id="AVE03155.1"/>
    </source>
</evidence>
<proteinExistence type="predicted"/>
<gene>
    <name evidence="1" type="ORF">CYL20_00780</name>
</gene>
<dbReference type="Proteomes" id="UP000237830">
    <property type="component" value="Chromosome"/>
</dbReference>
<dbReference type="AlphaFoldDB" id="A0A2L1J3U4"/>
<sequence>MAAYGPTGMLEWSEYISVAVVTADIGSALTAAHFWKGPKVSKRPLPHHSAPRSGSVCPNTGLNPWAAVLPGYPRIQACVRPVWFDGALKIKSKIKIKNAAGAAL</sequence>
<organism evidence="1 2">
    <name type="scientific">Pseudomonas palleroniana</name>
    <dbReference type="NCBI Taxonomy" id="191390"/>
    <lineage>
        <taxon>Bacteria</taxon>
        <taxon>Pseudomonadati</taxon>
        <taxon>Pseudomonadota</taxon>
        <taxon>Gammaproteobacteria</taxon>
        <taxon>Pseudomonadales</taxon>
        <taxon>Pseudomonadaceae</taxon>
        <taxon>Pseudomonas</taxon>
    </lineage>
</organism>
<dbReference type="EMBL" id="CP025494">
    <property type="protein sequence ID" value="AVE03155.1"/>
    <property type="molecule type" value="Genomic_DNA"/>
</dbReference>
<name>A0A2L1J3U4_9PSED</name>
<evidence type="ECO:0000313" key="2">
    <source>
        <dbReference type="Proteomes" id="UP000237830"/>
    </source>
</evidence>
<reference evidence="1 2" key="1">
    <citation type="submission" date="2017-12" db="EMBL/GenBank/DDBJ databases">
        <title>Genome sequence of Pseudomonas palleroniana MAB3.</title>
        <authorList>
            <person name="Nascimento F.X."/>
        </authorList>
    </citation>
    <scope>NUCLEOTIDE SEQUENCE [LARGE SCALE GENOMIC DNA]</scope>
    <source>
        <strain evidence="1 2">MAB3</strain>
    </source>
</reference>
<protein>
    <submittedName>
        <fullName evidence="1">Uncharacterized protein</fullName>
    </submittedName>
</protein>
<accession>A0A2L1J3U4</accession>